<dbReference type="Pfam" id="PF07980">
    <property type="entry name" value="SusD_RagB"/>
    <property type="match status" value="1"/>
</dbReference>
<reference evidence="8 9" key="1">
    <citation type="submission" date="2019-02" db="EMBL/GenBank/DDBJ databases">
        <title>Genomic Encyclopedia of Type Strains, Phase IV (KMG-IV): sequencing the most valuable type-strain genomes for metagenomic binning, comparative biology and taxonomic classification.</title>
        <authorList>
            <person name="Goeker M."/>
        </authorList>
    </citation>
    <scope>NUCLEOTIDE SEQUENCE [LARGE SCALE GENOMIC DNA]</scope>
    <source>
        <strain evidence="8 9">DSM 18116</strain>
    </source>
</reference>
<comment type="caution">
    <text evidence="8">The sequence shown here is derived from an EMBL/GenBank/DDBJ whole genome shotgun (WGS) entry which is preliminary data.</text>
</comment>
<evidence type="ECO:0000256" key="4">
    <source>
        <dbReference type="ARBA" id="ARBA00023136"/>
    </source>
</evidence>
<dbReference type="Gene3D" id="1.25.40.390">
    <property type="match status" value="1"/>
</dbReference>
<name>A0A4Q7N227_9BACT</name>
<dbReference type="InterPro" id="IPR033985">
    <property type="entry name" value="SusD-like_N"/>
</dbReference>
<feature type="domain" description="RagB/SusD" evidence="6">
    <location>
        <begin position="367"/>
        <end position="490"/>
    </location>
</feature>
<feature type="domain" description="SusD-like N-terminal" evidence="7">
    <location>
        <begin position="96"/>
        <end position="235"/>
    </location>
</feature>
<dbReference type="Pfam" id="PF14322">
    <property type="entry name" value="SusD-like_3"/>
    <property type="match status" value="1"/>
</dbReference>
<dbReference type="SUPFAM" id="SSF48452">
    <property type="entry name" value="TPR-like"/>
    <property type="match status" value="1"/>
</dbReference>
<keyword evidence="4" id="KW-0472">Membrane</keyword>
<dbReference type="RefSeq" id="WP_130539154.1">
    <property type="nucleotide sequence ID" value="NZ_CP042431.1"/>
</dbReference>
<evidence type="ECO:0000313" key="9">
    <source>
        <dbReference type="Proteomes" id="UP000293874"/>
    </source>
</evidence>
<comment type="similarity">
    <text evidence="2">Belongs to the SusD family.</text>
</comment>
<dbReference type="GO" id="GO:0009279">
    <property type="term" value="C:cell outer membrane"/>
    <property type="evidence" value="ECO:0007669"/>
    <property type="project" value="UniProtKB-SubCell"/>
</dbReference>
<organism evidence="8 9">
    <name type="scientific">Pseudobacter ginsenosidimutans</name>
    <dbReference type="NCBI Taxonomy" id="661488"/>
    <lineage>
        <taxon>Bacteria</taxon>
        <taxon>Pseudomonadati</taxon>
        <taxon>Bacteroidota</taxon>
        <taxon>Chitinophagia</taxon>
        <taxon>Chitinophagales</taxon>
        <taxon>Chitinophagaceae</taxon>
        <taxon>Pseudobacter</taxon>
    </lineage>
</organism>
<evidence type="ECO:0000256" key="1">
    <source>
        <dbReference type="ARBA" id="ARBA00004442"/>
    </source>
</evidence>
<accession>A0A4Q7N227</accession>
<protein>
    <submittedName>
        <fullName evidence="8">SusD-like starch-binding protein associating with outer membrane</fullName>
    </submittedName>
</protein>
<keyword evidence="5" id="KW-0998">Cell outer membrane</keyword>
<dbReference type="OrthoDB" id="625727at2"/>
<evidence type="ECO:0000256" key="5">
    <source>
        <dbReference type="ARBA" id="ARBA00023237"/>
    </source>
</evidence>
<dbReference type="InterPro" id="IPR011990">
    <property type="entry name" value="TPR-like_helical_dom_sf"/>
</dbReference>
<proteinExistence type="inferred from homology"/>
<dbReference type="Proteomes" id="UP000293874">
    <property type="component" value="Unassembled WGS sequence"/>
</dbReference>
<evidence type="ECO:0000259" key="7">
    <source>
        <dbReference type="Pfam" id="PF14322"/>
    </source>
</evidence>
<evidence type="ECO:0000256" key="2">
    <source>
        <dbReference type="ARBA" id="ARBA00006275"/>
    </source>
</evidence>
<dbReference type="EMBL" id="SGXA01000001">
    <property type="protein sequence ID" value="RZS74704.1"/>
    <property type="molecule type" value="Genomic_DNA"/>
</dbReference>
<evidence type="ECO:0000256" key="3">
    <source>
        <dbReference type="ARBA" id="ARBA00022729"/>
    </source>
</evidence>
<keyword evidence="9" id="KW-1185">Reference proteome</keyword>
<keyword evidence="3" id="KW-0732">Signal</keyword>
<sequence length="490" mass="54050">MFRSIKKIAVVLIGLFSCLISSSCKKLLEVEAPINSITTKDVFSTDDQAEMAMAAMYSLMVNSDSYFSNGGVSIAGGLSADELYAYYGAAQSPLYQLNTNSLLADNAPTKEIWVSAYNIIYLANSIIEGIGESTATTLSVRARKQLTGEAKFIRALSFFYLTNLFGDVPLALTVDFNKTQRMARTPQQQVYNQIIDDLNAAQSALADDYSASGVLQERIRPNKWAAIALLARVHLYLKDYPQALTEAKSVIDQQGLFDLEDNPDNVFAPTSREAIWQLKQATDHPTTRNATKEGNAFIPSPWGTGPAFFCITEQLLNAFEPNDKRRVQWIAQTDNSSVAGMPPGITRFPHKYKLGLHNSVPGMDPSEYYTGLRLAEMYLIHAEAQANGAGGGPAAAIDDLNIIRHRADIELLPAGLTETQVKAAVEKERQTELFAEWGHRWLDLKRTGKAASMLSQIPLKQPWKGDDQLLYPIPPSELKVNSALKQNKGY</sequence>
<dbReference type="PROSITE" id="PS51257">
    <property type="entry name" value="PROKAR_LIPOPROTEIN"/>
    <property type="match status" value="1"/>
</dbReference>
<comment type="subcellular location">
    <subcellularLocation>
        <location evidence="1">Cell outer membrane</location>
    </subcellularLocation>
</comment>
<dbReference type="AlphaFoldDB" id="A0A4Q7N227"/>
<evidence type="ECO:0000313" key="8">
    <source>
        <dbReference type="EMBL" id="RZS74704.1"/>
    </source>
</evidence>
<dbReference type="CDD" id="cd08977">
    <property type="entry name" value="SusD"/>
    <property type="match status" value="1"/>
</dbReference>
<dbReference type="InterPro" id="IPR012944">
    <property type="entry name" value="SusD_RagB_dom"/>
</dbReference>
<gene>
    <name evidence="8" type="ORF">EV199_0555</name>
</gene>
<evidence type="ECO:0000259" key="6">
    <source>
        <dbReference type="Pfam" id="PF07980"/>
    </source>
</evidence>